<evidence type="ECO:0000313" key="9">
    <source>
        <dbReference type="EMBL" id="SMB98658.1"/>
    </source>
</evidence>
<evidence type="ECO:0000256" key="6">
    <source>
        <dbReference type="SAM" id="Coils"/>
    </source>
</evidence>
<comment type="catalytic activity">
    <reaction evidence="1">
        <text>ATP + protein L-histidine = ADP + protein N-phospho-L-histidine.</text>
        <dbReference type="EC" id="2.7.13.3"/>
    </reaction>
</comment>
<dbReference type="SUPFAM" id="SSF55874">
    <property type="entry name" value="ATPase domain of HSP90 chaperone/DNA topoisomerase II/histidine kinase"/>
    <property type="match status" value="1"/>
</dbReference>
<dbReference type="InterPro" id="IPR039506">
    <property type="entry name" value="SPOB_a"/>
</dbReference>
<dbReference type="Gene3D" id="1.10.287.130">
    <property type="match status" value="1"/>
</dbReference>
<sequence length="289" mass="33243">MKKRWLLFVDLLLLQLFLFLLLAYNYVFDVFTSFRIPIFVVLCIIIASMISSLWVVQEMLRLADKEREAEKIMVRLEEAERLITTLRSKHHDFINHLQVILGLIQMKRDNEAVDYIKRLSKDLIQIEKLVCLERPEVAALISSKLATISYLQASLEITTNLAGLSISPEKLVSILGNLLDNAIYETSFYAEKWLKIRIDEEADWFVFEITNPGTIAPEIQERIFEPGFTTKREKGSGMGLFIVKNLVIECGGIISFDSRVEEGITVFTVRLPKSPCRQVLTLNTIQKTR</sequence>
<dbReference type="PRINTS" id="PR00344">
    <property type="entry name" value="BCTRLSENSOR"/>
</dbReference>
<dbReference type="EC" id="2.7.13.3" evidence="2"/>
<dbReference type="Pfam" id="PF14689">
    <property type="entry name" value="SPOB_a"/>
    <property type="match status" value="1"/>
</dbReference>
<dbReference type="STRING" id="698762.SAMN00808754_2471"/>
<dbReference type="InterPro" id="IPR036890">
    <property type="entry name" value="HATPase_C_sf"/>
</dbReference>
<dbReference type="PANTHER" id="PTHR43547">
    <property type="entry name" value="TWO-COMPONENT HISTIDINE KINASE"/>
    <property type="match status" value="1"/>
</dbReference>
<evidence type="ECO:0000259" key="8">
    <source>
        <dbReference type="PROSITE" id="PS50109"/>
    </source>
</evidence>
<accession>A0A1W1VZ84</accession>
<evidence type="ECO:0000256" key="4">
    <source>
        <dbReference type="ARBA" id="ARBA00022777"/>
    </source>
</evidence>
<dbReference type="PROSITE" id="PS50109">
    <property type="entry name" value="HIS_KIN"/>
    <property type="match status" value="1"/>
</dbReference>
<evidence type="ECO:0000313" key="10">
    <source>
        <dbReference type="Proteomes" id="UP000192569"/>
    </source>
</evidence>
<evidence type="ECO:0000256" key="3">
    <source>
        <dbReference type="ARBA" id="ARBA00022553"/>
    </source>
</evidence>
<dbReference type="InterPro" id="IPR005467">
    <property type="entry name" value="His_kinase_dom"/>
</dbReference>
<dbReference type="RefSeq" id="WP_084666043.1">
    <property type="nucleotide sequence ID" value="NZ_LT838272.1"/>
</dbReference>
<proteinExistence type="predicted"/>
<gene>
    <name evidence="9" type="ORF">SAMN00808754_2471</name>
</gene>
<dbReference type="Pfam" id="PF02518">
    <property type="entry name" value="HATPase_c"/>
    <property type="match status" value="1"/>
</dbReference>
<evidence type="ECO:0000256" key="1">
    <source>
        <dbReference type="ARBA" id="ARBA00000085"/>
    </source>
</evidence>
<keyword evidence="7" id="KW-0812">Transmembrane</keyword>
<keyword evidence="4" id="KW-0418">Kinase</keyword>
<dbReference type="PANTHER" id="PTHR43547:SF10">
    <property type="entry name" value="SENSOR HISTIDINE KINASE DCUS"/>
    <property type="match status" value="1"/>
</dbReference>
<keyword evidence="5" id="KW-0902">Two-component regulatory system</keyword>
<keyword evidence="4" id="KW-0808">Transferase</keyword>
<keyword evidence="7" id="KW-1133">Transmembrane helix</keyword>
<keyword evidence="3" id="KW-0597">Phosphoprotein</keyword>
<dbReference type="InterPro" id="IPR004358">
    <property type="entry name" value="Sig_transdc_His_kin-like_C"/>
</dbReference>
<evidence type="ECO:0000256" key="5">
    <source>
        <dbReference type="ARBA" id="ARBA00023012"/>
    </source>
</evidence>
<dbReference type="AlphaFoldDB" id="A0A1W1VZ84"/>
<name>A0A1W1VZ84_9FIRM</name>
<evidence type="ECO:0000256" key="2">
    <source>
        <dbReference type="ARBA" id="ARBA00012438"/>
    </source>
</evidence>
<dbReference type="Gene3D" id="3.30.565.10">
    <property type="entry name" value="Histidine kinase-like ATPase, C-terminal domain"/>
    <property type="match status" value="1"/>
</dbReference>
<dbReference type="SMART" id="SM00387">
    <property type="entry name" value="HATPase_c"/>
    <property type="match status" value="1"/>
</dbReference>
<keyword evidence="6" id="KW-0175">Coiled coil</keyword>
<dbReference type="Proteomes" id="UP000192569">
    <property type="component" value="Chromosome I"/>
</dbReference>
<evidence type="ECO:0000256" key="7">
    <source>
        <dbReference type="SAM" id="Phobius"/>
    </source>
</evidence>
<dbReference type="EMBL" id="LT838272">
    <property type="protein sequence ID" value="SMB98658.1"/>
    <property type="molecule type" value="Genomic_DNA"/>
</dbReference>
<reference evidence="9 10" key="1">
    <citation type="submission" date="2017-04" db="EMBL/GenBank/DDBJ databases">
        <authorList>
            <person name="Afonso C.L."/>
            <person name="Miller P.J."/>
            <person name="Scott M.A."/>
            <person name="Spackman E."/>
            <person name="Goraichik I."/>
            <person name="Dimitrov K.M."/>
            <person name="Suarez D.L."/>
            <person name="Swayne D.E."/>
        </authorList>
    </citation>
    <scope>NUCLEOTIDE SEQUENCE [LARGE SCALE GENOMIC DNA]</scope>
    <source>
        <strain evidence="9 10">ToBE</strain>
    </source>
</reference>
<keyword evidence="7" id="KW-0472">Membrane</keyword>
<organism evidence="9 10">
    <name type="scientific">Thermanaeromonas toyohensis ToBE</name>
    <dbReference type="NCBI Taxonomy" id="698762"/>
    <lineage>
        <taxon>Bacteria</taxon>
        <taxon>Bacillati</taxon>
        <taxon>Bacillota</taxon>
        <taxon>Clostridia</taxon>
        <taxon>Neomoorellales</taxon>
        <taxon>Neomoorellaceae</taxon>
        <taxon>Thermanaeromonas</taxon>
    </lineage>
</organism>
<dbReference type="GO" id="GO:0000155">
    <property type="term" value="F:phosphorelay sensor kinase activity"/>
    <property type="evidence" value="ECO:0007669"/>
    <property type="project" value="TreeGrafter"/>
</dbReference>
<protein>
    <recommendedName>
        <fullName evidence="2">histidine kinase</fullName>
        <ecNumber evidence="2">2.7.13.3</ecNumber>
    </recommendedName>
</protein>
<feature type="domain" description="Histidine kinase" evidence="8">
    <location>
        <begin position="168"/>
        <end position="275"/>
    </location>
</feature>
<keyword evidence="10" id="KW-1185">Reference proteome</keyword>
<dbReference type="OrthoDB" id="1677679at2"/>
<feature type="transmembrane region" description="Helical" evidence="7">
    <location>
        <begin position="34"/>
        <end position="56"/>
    </location>
</feature>
<dbReference type="InterPro" id="IPR003594">
    <property type="entry name" value="HATPase_dom"/>
</dbReference>
<feature type="coiled-coil region" evidence="6">
    <location>
        <begin position="59"/>
        <end position="89"/>
    </location>
</feature>
<feature type="transmembrane region" description="Helical" evidence="7">
    <location>
        <begin position="7"/>
        <end position="28"/>
    </location>
</feature>